<keyword evidence="2" id="KW-1185">Reference proteome</keyword>
<evidence type="ECO:0000313" key="1">
    <source>
        <dbReference type="EMBL" id="KAJ8133528.1"/>
    </source>
</evidence>
<evidence type="ECO:0000313" key="2">
    <source>
        <dbReference type="Proteomes" id="UP001153332"/>
    </source>
</evidence>
<comment type="caution">
    <text evidence="1">The sequence shown here is derived from an EMBL/GenBank/DDBJ whole genome shotgun (WGS) entry which is preliminary data.</text>
</comment>
<gene>
    <name evidence="1" type="ORF">O1611_g86</name>
</gene>
<reference evidence="1" key="1">
    <citation type="submission" date="2022-12" db="EMBL/GenBank/DDBJ databases">
        <title>Genome Sequence of Lasiodiplodia mahajangana.</title>
        <authorList>
            <person name="Buettner E."/>
        </authorList>
    </citation>
    <scope>NUCLEOTIDE SEQUENCE</scope>
    <source>
        <strain evidence="1">VT137</strain>
    </source>
</reference>
<organism evidence="1 2">
    <name type="scientific">Lasiodiplodia mahajangana</name>
    <dbReference type="NCBI Taxonomy" id="1108764"/>
    <lineage>
        <taxon>Eukaryota</taxon>
        <taxon>Fungi</taxon>
        <taxon>Dikarya</taxon>
        <taxon>Ascomycota</taxon>
        <taxon>Pezizomycotina</taxon>
        <taxon>Dothideomycetes</taxon>
        <taxon>Dothideomycetes incertae sedis</taxon>
        <taxon>Botryosphaeriales</taxon>
        <taxon>Botryosphaeriaceae</taxon>
        <taxon>Lasiodiplodia</taxon>
    </lineage>
</organism>
<proteinExistence type="predicted"/>
<name>A0ACC2K1S5_9PEZI</name>
<accession>A0ACC2K1S5</accession>
<sequence length="443" mass="49851">MFSCGCGRSFKTESALAQHQAAKHSARIGSTGRAPAAPKSNKAIKINAIKPPFPHAEKDRWMWKDTRAFDALHVLSQPALNPCVATVSSEAACELICSYSWQDSKEAAIIIPGFAPIWQHVPLPITLPADKGNYFIDQSAARVPRYPFEPVFRAAEAMNPTINFADVDIVINRNSLRKLLDFCGGTVSDSFRINLAMVDNTLFIERHERNARELIRGTQTHGWGHNFEKAFTKLPKELEHSTQYHRVIRYPLGELNCAVRFEVDACYGDDNEGEKIAADSVYGGLALDISKLSIEKDSGGSKITLAQQHRAKKEFKLMPQSTTAEIKTTSKDKSLYKVLPQLWFGRTPWLIMGHHVEGIFDKVNVTNVEANFKSWETRRQNELKKLVSLLSQLRESVKKGGFKRCIATCERQTRPRELKIFPSSRADGALPDDLIIKFWHTTK</sequence>
<dbReference type="Proteomes" id="UP001153332">
    <property type="component" value="Unassembled WGS sequence"/>
</dbReference>
<dbReference type="EMBL" id="JAPUUL010000006">
    <property type="protein sequence ID" value="KAJ8133528.1"/>
    <property type="molecule type" value="Genomic_DNA"/>
</dbReference>
<protein>
    <submittedName>
        <fullName evidence="1">Uncharacterized protein</fullName>
    </submittedName>
</protein>